<dbReference type="AlphaFoldDB" id="A0A1G1Y0M3"/>
<organism evidence="1 2">
    <name type="scientific">Candidatus Buchananbacteria bacterium RIFCSPHIGHO2_01_FULL_46_12</name>
    <dbReference type="NCBI Taxonomy" id="1797536"/>
    <lineage>
        <taxon>Bacteria</taxon>
        <taxon>Candidatus Buchananiibacteriota</taxon>
    </lineage>
</organism>
<evidence type="ECO:0000313" key="2">
    <source>
        <dbReference type="Proteomes" id="UP000178432"/>
    </source>
</evidence>
<dbReference type="Proteomes" id="UP000178432">
    <property type="component" value="Unassembled WGS sequence"/>
</dbReference>
<evidence type="ECO:0000313" key="1">
    <source>
        <dbReference type="EMBL" id="OGY45848.1"/>
    </source>
</evidence>
<gene>
    <name evidence="1" type="ORF">A2663_01940</name>
</gene>
<sequence length="94" mass="10635">MENLVKSAKERGIAPKALIVEVLNSLYGQAGKAVILDLSGLEHGQKLEMVIKRPEKPKAEKLVWYRRIWRALLKDPKSARRMKTDSRVLKGAGR</sequence>
<dbReference type="EMBL" id="MHIF01000071">
    <property type="protein sequence ID" value="OGY45848.1"/>
    <property type="molecule type" value="Genomic_DNA"/>
</dbReference>
<reference evidence="1 2" key="1">
    <citation type="journal article" date="2016" name="Nat. Commun.">
        <title>Thousands of microbial genomes shed light on interconnected biogeochemical processes in an aquifer system.</title>
        <authorList>
            <person name="Anantharaman K."/>
            <person name="Brown C.T."/>
            <person name="Hug L.A."/>
            <person name="Sharon I."/>
            <person name="Castelle C.J."/>
            <person name="Probst A.J."/>
            <person name="Thomas B.C."/>
            <person name="Singh A."/>
            <person name="Wilkins M.J."/>
            <person name="Karaoz U."/>
            <person name="Brodie E.L."/>
            <person name="Williams K.H."/>
            <person name="Hubbard S.S."/>
            <person name="Banfield J.F."/>
        </authorList>
    </citation>
    <scope>NUCLEOTIDE SEQUENCE [LARGE SCALE GENOMIC DNA]</scope>
</reference>
<protein>
    <submittedName>
        <fullName evidence="1">Uncharacterized protein</fullName>
    </submittedName>
</protein>
<proteinExistence type="predicted"/>
<accession>A0A1G1Y0M3</accession>
<name>A0A1G1Y0M3_9BACT</name>
<comment type="caution">
    <text evidence="1">The sequence shown here is derived from an EMBL/GenBank/DDBJ whole genome shotgun (WGS) entry which is preliminary data.</text>
</comment>